<comment type="subunit">
    <text evidence="5 11">Homodimer.</text>
</comment>
<protein>
    <recommendedName>
        <fullName evidence="6 11">Adenine phosphoribosyltransferase</fullName>
        <shortName evidence="11">APRT</shortName>
        <ecNumber evidence="6 11">2.4.2.7</ecNumber>
    </recommendedName>
</protein>
<name>A0AAU8PM99_TREPG</name>
<keyword evidence="10 11" id="KW-0660">Purine salvage</keyword>
<dbReference type="NCBIfam" id="NF002636">
    <property type="entry name" value="PRK02304.1-5"/>
    <property type="match status" value="1"/>
</dbReference>
<dbReference type="AlphaFoldDB" id="A0AAU8PM99"/>
<comment type="pathway">
    <text evidence="3 11">Purine metabolism; AMP biosynthesis via salvage pathway; AMP from adenine: step 1/1.</text>
</comment>
<proteinExistence type="inferred from homology"/>
<dbReference type="PANTHER" id="PTHR11776:SF7">
    <property type="entry name" value="PHOSPHORIBOSYLTRANSFERASE DOMAIN-CONTAINING PROTEIN"/>
    <property type="match status" value="1"/>
</dbReference>
<evidence type="ECO:0000313" key="14">
    <source>
        <dbReference type="Proteomes" id="UP000008192"/>
    </source>
</evidence>
<dbReference type="InterPro" id="IPR050120">
    <property type="entry name" value="Adenine_PRTase"/>
</dbReference>
<evidence type="ECO:0000256" key="4">
    <source>
        <dbReference type="ARBA" id="ARBA00008391"/>
    </source>
</evidence>
<dbReference type="FunFam" id="3.40.50.2020:FF:000021">
    <property type="entry name" value="Adenine phosphoribosyltransferase"/>
    <property type="match status" value="1"/>
</dbReference>
<comment type="subcellular location">
    <subcellularLocation>
        <location evidence="2 11">Cytoplasm</location>
    </subcellularLocation>
</comment>
<dbReference type="InterPro" id="IPR029057">
    <property type="entry name" value="PRTase-like"/>
</dbReference>
<dbReference type="Gene3D" id="3.40.50.2020">
    <property type="match status" value="1"/>
</dbReference>
<evidence type="ECO:0000259" key="12">
    <source>
        <dbReference type="Pfam" id="PF00156"/>
    </source>
</evidence>
<evidence type="ECO:0000313" key="13">
    <source>
        <dbReference type="EMBL" id="AEZ60319.1"/>
    </source>
</evidence>
<dbReference type="EMBL" id="CP002376">
    <property type="protein sequence ID" value="AEZ60319.1"/>
    <property type="molecule type" value="Genomic_DNA"/>
</dbReference>
<feature type="domain" description="Phosphoribosyltransferase" evidence="12">
    <location>
        <begin position="58"/>
        <end position="163"/>
    </location>
</feature>
<dbReference type="PANTHER" id="PTHR11776">
    <property type="entry name" value="ADENINE PHOSPHORIBOSYLTRANSFERASE"/>
    <property type="match status" value="1"/>
</dbReference>
<reference evidence="14" key="1">
    <citation type="journal article" date="2012" name="PLoS Negl. Trop. Dis.">
        <title>Whole genome sequences of three Treponema pallidum ssp. pertenue strains: yaws and syphilis treponemes differ in less than 0.2% of the genome sequence.</title>
        <authorList>
            <person name="Cejkova D."/>
            <person name="Zobanikova M."/>
            <person name="Chen L."/>
            <person name="Pospisilova P."/>
            <person name="Strouhal M."/>
            <person name="Qin X."/>
            <person name="Mikalova L."/>
            <person name="Norris S.J."/>
            <person name="Muzny D.M."/>
            <person name="Gibbs R.A."/>
            <person name="Fulton L.L."/>
            <person name="Sodergren E."/>
            <person name="Weinstock G.M."/>
            <person name="Smajs D."/>
        </authorList>
    </citation>
    <scope>NUCLEOTIDE SEQUENCE [LARGE SCALE GENOMIC DNA]</scope>
    <source>
        <strain evidence="14">Gauthier</strain>
    </source>
</reference>
<keyword evidence="9 11" id="KW-0808">Transferase</keyword>
<sequence>MRGIGRYHAPMDGHAALDRAIRKRIDFPKKGILYYDITGVLMNAAVFRYCLDQMVEFYRDEHVTAVAAIESRGFIFAAPFADRMGIPLILVRKAGKLPGDTYSCSYSLEYGKATVEVHKSDVVAGARVLLTDDLIATGGTLNAARTMLRAGGAEVVGFFAVVGLPFLRYHELIGDLPVRTLIEYNQETSN</sequence>
<dbReference type="GO" id="GO:0044209">
    <property type="term" value="P:AMP salvage"/>
    <property type="evidence" value="ECO:0007669"/>
    <property type="project" value="UniProtKB-UniRule"/>
</dbReference>
<evidence type="ECO:0000256" key="6">
    <source>
        <dbReference type="ARBA" id="ARBA00011893"/>
    </source>
</evidence>
<dbReference type="RefSeq" id="WP_013945592.1">
    <property type="nucleotide sequence ID" value="NC_016843.1"/>
</dbReference>
<dbReference type="InterPro" id="IPR000836">
    <property type="entry name" value="PRTase_dom"/>
</dbReference>
<dbReference type="CDD" id="cd06223">
    <property type="entry name" value="PRTases_typeI"/>
    <property type="match status" value="1"/>
</dbReference>
<dbReference type="Pfam" id="PF00156">
    <property type="entry name" value="Pribosyltran"/>
    <property type="match status" value="1"/>
</dbReference>
<dbReference type="Proteomes" id="UP000008192">
    <property type="component" value="Chromosome"/>
</dbReference>
<evidence type="ECO:0000256" key="1">
    <source>
        <dbReference type="ARBA" id="ARBA00000868"/>
    </source>
</evidence>
<evidence type="ECO:0000256" key="2">
    <source>
        <dbReference type="ARBA" id="ARBA00004496"/>
    </source>
</evidence>
<comment type="catalytic activity">
    <reaction evidence="1 11">
        <text>AMP + diphosphate = 5-phospho-alpha-D-ribose 1-diphosphate + adenine</text>
        <dbReference type="Rhea" id="RHEA:16609"/>
        <dbReference type="ChEBI" id="CHEBI:16708"/>
        <dbReference type="ChEBI" id="CHEBI:33019"/>
        <dbReference type="ChEBI" id="CHEBI:58017"/>
        <dbReference type="ChEBI" id="CHEBI:456215"/>
        <dbReference type="EC" id="2.4.2.7"/>
    </reaction>
</comment>
<dbReference type="GO" id="GO:0003999">
    <property type="term" value="F:adenine phosphoribosyltransferase activity"/>
    <property type="evidence" value="ECO:0007669"/>
    <property type="project" value="UniProtKB-UniRule"/>
</dbReference>
<evidence type="ECO:0000256" key="10">
    <source>
        <dbReference type="ARBA" id="ARBA00022726"/>
    </source>
</evidence>
<keyword evidence="7 11" id="KW-0963">Cytoplasm</keyword>
<dbReference type="SUPFAM" id="SSF53271">
    <property type="entry name" value="PRTase-like"/>
    <property type="match status" value="1"/>
</dbReference>
<evidence type="ECO:0000256" key="11">
    <source>
        <dbReference type="HAMAP-Rule" id="MF_00004"/>
    </source>
</evidence>
<dbReference type="InterPro" id="IPR005764">
    <property type="entry name" value="Ade_phspho_trans"/>
</dbReference>
<dbReference type="EC" id="2.4.2.7" evidence="6 11"/>
<dbReference type="KEGG" id="tpg:TPEGAU_1039"/>
<organism evidence="13 14">
    <name type="scientific">Treponema pallidum subsp. pertenue (strain Gauthier)</name>
    <dbReference type="NCBI Taxonomy" id="491080"/>
    <lineage>
        <taxon>Bacteria</taxon>
        <taxon>Pseudomonadati</taxon>
        <taxon>Spirochaetota</taxon>
        <taxon>Spirochaetia</taxon>
        <taxon>Spirochaetales</taxon>
        <taxon>Treponemataceae</taxon>
        <taxon>Treponema</taxon>
    </lineage>
</organism>
<gene>
    <name evidence="11 13" type="primary">apt</name>
    <name evidence="13" type="ordered locus">TPEGAU_1039</name>
</gene>
<dbReference type="GO" id="GO:0005737">
    <property type="term" value="C:cytoplasm"/>
    <property type="evidence" value="ECO:0007669"/>
    <property type="project" value="UniProtKB-SubCell"/>
</dbReference>
<evidence type="ECO:0000256" key="9">
    <source>
        <dbReference type="ARBA" id="ARBA00022679"/>
    </source>
</evidence>
<dbReference type="GO" id="GO:0006168">
    <property type="term" value="P:adenine salvage"/>
    <property type="evidence" value="ECO:0007669"/>
    <property type="project" value="InterPro"/>
</dbReference>
<accession>A0AAU8PM99</accession>
<evidence type="ECO:0000256" key="5">
    <source>
        <dbReference type="ARBA" id="ARBA00011738"/>
    </source>
</evidence>
<comment type="similarity">
    <text evidence="4 11">Belongs to the purine/pyrimidine phosphoribosyltransferase family.</text>
</comment>
<dbReference type="GO" id="GO:0006166">
    <property type="term" value="P:purine ribonucleoside salvage"/>
    <property type="evidence" value="ECO:0007669"/>
    <property type="project" value="UniProtKB-KW"/>
</dbReference>
<dbReference type="HAMAP" id="MF_00004">
    <property type="entry name" value="Aden_phosphoribosyltr"/>
    <property type="match status" value="1"/>
</dbReference>
<keyword evidence="8 11" id="KW-0328">Glycosyltransferase</keyword>
<comment type="function">
    <text evidence="11">Catalyzes a salvage reaction resulting in the formation of AMP, that is energically less costly than de novo synthesis.</text>
</comment>
<evidence type="ECO:0000256" key="8">
    <source>
        <dbReference type="ARBA" id="ARBA00022676"/>
    </source>
</evidence>
<dbReference type="NCBIfam" id="NF002634">
    <property type="entry name" value="PRK02304.1-3"/>
    <property type="match status" value="1"/>
</dbReference>
<evidence type="ECO:0000256" key="7">
    <source>
        <dbReference type="ARBA" id="ARBA00022490"/>
    </source>
</evidence>
<evidence type="ECO:0000256" key="3">
    <source>
        <dbReference type="ARBA" id="ARBA00004659"/>
    </source>
</evidence>